<dbReference type="PIRSF" id="PIRSF018169">
    <property type="entry name" value="PAF_acetylhydrolase"/>
    <property type="match status" value="1"/>
</dbReference>
<comment type="caution">
    <text evidence="6">The sequence shown here is derived from an EMBL/GenBank/DDBJ whole genome shotgun (WGS) entry which is preliminary data.</text>
</comment>
<dbReference type="EC" id="3.1.1.47" evidence="4"/>
<accession>A0A8H7A8J1</accession>
<evidence type="ECO:0000313" key="6">
    <source>
        <dbReference type="EMBL" id="KAF7503102.1"/>
    </source>
</evidence>
<dbReference type="OrthoDB" id="2363873at2759"/>
<dbReference type="AlphaFoldDB" id="A0A8H7A8J1"/>
<dbReference type="PANTHER" id="PTHR10272">
    <property type="entry name" value="PLATELET-ACTIVATING FACTOR ACETYLHYDROLASE"/>
    <property type="match status" value="1"/>
</dbReference>
<evidence type="ECO:0000256" key="5">
    <source>
        <dbReference type="SAM" id="MobiDB-lite"/>
    </source>
</evidence>
<dbReference type="GO" id="GO:0016042">
    <property type="term" value="P:lipid catabolic process"/>
    <property type="evidence" value="ECO:0007669"/>
    <property type="project" value="UniProtKB-KW"/>
</dbReference>
<dbReference type="Gene3D" id="3.40.50.1820">
    <property type="entry name" value="alpha/beta hydrolase"/>
    <property type="match status" value="1"/>
</dbReference>
<dbReference type="GO" id="GO:0003847">
    <property type="term" value="F:1-alkyl-2-acetylglycerophosphocholine esterase activity"/>
    <property type="evidence" value="ECO:0007669"/>
    <property type="project" value="UniProtKB-UniRule"/>
</dbReference>
<keyword evidence="2 4" id="KW-0442">Lipid degradation</keyword>
<dbReference type="Pfam" id="PF03403">
    <property type="entry name" value="PAF-AH_p_II"/>
    <property type="match status" value="1"/>
</dbReference>
<evidence type="ECO:0000256" key="4">
    <source>
        <dbReference type="PIRNR" id="PIRNR018169"/>
    </source>
</evidence>
<organism evidence="6 7">
    <name type="scientific">Endocarpon pusillum</name>
    <dbReference type="NCBI Taxonomy" id="364733"/>
    <lineage>
        <taxon>Eukaryota</taxon>
        <taxon>Fungi</taxon>
        <taxon>Dikarya</taxon>
        <taxon>Ascomycota</taxon>
        <taxon>Pezizomycotina</taxon>
        <taxon>Eurotiomycetes</taxon>
        <taxon>Chaetothyriomycetidae</taxon>
        <taxon>Verrucariales</taxon>
        <taxon>Verrucariaceae</taxon>
        <taxon>Endocarpon</taxon>
    </lineage>
</organism>
<feature type="region of interest" description="Disordered" evidence="5">
    <location>
        <begin position="362"/>
        <end position="382"/>
    </location>
</feature>
<evidence type="ECO:0000256" key="3">
    <source>
        <dbReference type="ARBA" id="ARBA00023098"/>
    </source>
</evidence>
<gene>
    <name evidence="6" type="ORF">GJ744_004311</name>
</gene>
<comment type="similarity">
    <text evidence="4">Belongs to the serine esterase family.</text>
</comment>
<comment type="catalytic activity">
    <reaction evidence="4">
        <text>a 1-O-alkyl-2-acetyl-sn-glycero-3-phosphocholine + H2O = a 1-O-alkyl-sn-glycero-3-phosphocholine + acetate + H(+)</text>
        <dbReference type="Rhea" id="RHEA:17777"/>
        <dbReference type="ChEBI" id="CHEBI:15377"/>
        <dbReference type="ChEBI" id="CHEBI:15378"/>
        <dbReference type="ChEBI" id="CHEBI:30089"/>
        <dbReference type="ChEBI" id="CHEBI:30909"/>
        <dbReference type="ChEBI" id="CHEBI:36707"/>
        <dbReference type="EC" id="3.1.1.47"/>
    </reaction>
</comment>
<dbReference type="InterPro" id="IPR029058">
    <property type="entry name" value="AB_hydrolase_fold"/>
</dbReference>
<evidence type="ECO:0000256" key="1">
    <source>
        <dbReference type="ARBA" id="ARBA00022801"/>
    </source>
</evidence>
<sequence>MFSSLNPVPSFPRYRGPLSVGTSEYEIPISDISSTSKVPDHTISTIKFRIFYPTPSTQDEDFSASWLPEPQKEWVQAYCDFLNAPPKIASFFSHIPIPLKYTTLPANRDASLLSKGSSGRWPVLIFSHGLGGSCNAYSHLLGSLASCGVVCIAPEHRDQSAPVSLIRQGGGSTKVVRYKKMSHDPSPEVLSQRNEQLRVRLWELELLYTALSNLNNGENLRNLADTTAPSVSRKLDLGPSKVAWAGHSFGAATVVQFVKSVFWHQAVPKTASERRSRSMFQSLYTPAKNSPLEEQITPQSPIVLLDLWTMPLGGDETLWLWGKPLPCYTGDGQPKNNVLAIMSEQFYNWTTILERMKAVLSKNPAEQERSRGSSGTKSHGPRLFYSPNTAHLSQSDFGVLFPWATKKWLRAEEPERTLLLNTRAILQLLRENQISVAGIKMEENAEGDEVTLNDELILAEHGNIQGWVPVPID</sequence>
<protein>
    <recommendedName>
        <fullName evidence="4">Putative phospholipase</fullName>
        <ecNumber evidence="4">3.1.1.47</ecNumber>
    </recommendedName>
</protein>
<dbReference type="InterPro" id="IPR016715">
    <property type="entry name" value="PAF_acetylhydro_eukaryote"/>
</dbReference>
<dbReference type="Proteomes" id="UP000606974">
    <property type="component" value="Unassembled WGS sequence"/>
</dbReference>
<reference evidence="6" key="1">
    <citation type="submission" date="2020-02" db="EMBL/GenBank/DDBJ databases">
        <authorList>
            <person name="Palmer J.M."/>
        </authorList>
    </citation>
    <scope>NUCLEOTIDE SEQUENCE</scope>
    <source>
        <strain evidence="6">EPUS1.4</strain>
        <tissue evidence="6">Thallus</tissue>
    </source>
</reference>
<proteinExistence type="inferred from homology"/>
<keyword evidence="1 4" id="KW-0378">Hydrolase</keyword>
<evidence type="ECO:0000313" key="7">
    <source>
        <dbReference type="Proteomes" id="UP000606974"/>
    </source>
</evidence>
<keyword evidence="7" id="KW-1185">Reference proteome</keyword>
<dbReference type="PANTHER" id="PTHR10272:SF7">
    <property type="entry name" value="PHOSPHOLIPASE-RELATED"/>
    <property type="match status" value="1"/>
</dbReference>
<evidence type="ECO:0000256" key="2">
    <source>
        <dbReference type="ARBA" id="ARBA00022963"/>
    </source>
</evidence>
<dbReference type="EMBL" id="JAACFV010000197">
    <property type="protein sequence ID" value="KAF7503102.1"/>
    <property type="molecule type" value="Genomic_DNA"/>
</dbReference>
<dbReference type="SUPFAM" id="SSF53474">
    <property type="entry name" value="alpha/beta-Hydrolases"/>
    <property type="match status" value="1"/>
</dbReference>
<name>A0A8H7A8J1_9EURO</name>
<keyword evidence="3 4" id="KW-0443">Lipid metabolism</keyword>